<evidence type="ECO:0000259" key="4">
    <source>
        <dbReference type="PROSITE" id="PS50043"/>
    </source>
</evidence>
<protein>
    <submittedName>
        <fullName evidence="5">Helix-turn-helix transcriptional regulator</fullName>
    </submittedName>
</protein>
<name>A0ABQ4GFX0_9ACTN</name>
<evidence type="ECO:0000313" key="6">
    <source>
        <dbReference type="Proteomes" id="UP000660454"/>
    </source>
</evidence>
<keyword evidence="3" id="KW-0804">Transcription</keyword>
<sequence>MVSGGAPFDTGAMVNQARAAEAKRLLSTLATASLSPVDVQQEAIEVVGRVVPYDATCWAAVDPQTMLPTGSVTVDLNPSARQEALFAEIEYGHGPPDGNSFADLARREVPVGRLTELPYGEVVRSRRVNELYTSMGVAFDLRASFVSGGACWGVAGLMRGSDGSDFSAAEAGFLASVAPLIGTALRTASRTVLPGAGGGSGGPVVIVLGAGGDFTGVTPAARDWLEAWQAARPGWLGVALRGVAATLSGSATGAAHARMRDITGAWVALRAAPLMDLDGSSAERVLITVEPVPADEVIGIMMSSYALTPRERQVCAEVLTGRSTSEIADVLHLSAYTVQDYLKSIFAKVGVRSRNELVSRLRGL</sequence>
<accession>A0ABQ4GFX0</accession>
<proteinExistence type="predicted"/>
<comment type="caution">
    <text evidence="5">The sequence shown here is derived from an EMBL/GenBank/DDBJ whole genome shotgun (WGS) entry which is preliminary data.</text>
</comment>
<dbReference type="SUPFAM" id="SSF46894">
    <property type="entry name" value="C-terminal effector domain of the bipartite response regulators"/>
    <property type="match status" value="1"/>
</dbReference>
<dbReference type="PRINTS" id="PR00038">
    <property type="entry name" value="HTHLUXR"/>
</dbReference>
<evidence type="ECO:0000256" key="2">
    <source>
        <dbReference type="ARBA" id="ARBA00023125"/>
    </source>
</evidence>
<feature type="domain" description="HTH luxR-type" evidence="4">
    <location>
        <begin position="300"/>
        <end position="364"/>
    </location>
</feature>
<gene>
    <name evidence="5" type="ORF">Msi02_11280</name>
</gene>
<dbReference type="Gene3D" id="1.10.10.10">
    <property type="entry name" value="Winged helix-like DNA-binding domain superfamily/Winged helix DNA-binding domain"/>
    <property type="match status" value="1"/>
</dbReference>
<dbReference type="PANTHER" id="PTHR44688:SF16">
    <property type="entry name" value="DNA-BINDING TRANSCRIPTIONAL ACTIVATOR DEVR_DOSR"/>
    <property type="match status" value="1"/>
</dbReference>
<dbReference type="CDD" id="cd06170">
    <property type="entry name" value="LuxR_C_like"/>
    <property type="match status" value="1"/>
</dbReference>
<reference evidence="5 6" key="1">
    <citation type="submission" date="2021-01" db="EMBL/GenBank/DDBJ databases">
        <title>Whole genome shotgun sequence of Microbispora siamensis NBRC 104113.</title>
        <authorList>
            <person name="Komaki H."/>
            <person name="Tamura T."/>
        </authorList>
    </citation>
    <scope>NUCLEOTIDE SEQUENCE [LARGE SCALE GENOMIC DNA]</scope>
    <source>
        <strain evidence="5 6">NBRC 104113</strain>
    </source>
</reference>
<keyword evidence="1" id="KW-0805">Transcription regulation</keyword>
<dbReference type="InterPro" id="IPR036388">
    <property type="entry name" value="WH-like_DNA-bd_sf"/>
</dbReference>
<dbReference type="PROSITE" id="PS50043">
    <property type="entry name" value="HTH_LUXR_2"/>
    <property type="match status" value="1"/>
</dbReference>
<dbReference type="InterPro" id="IPR016032">
    <property type="entry name" value="Sig_transdc_resp-reg_C-effctor"/>
</dbReference>
<evidence type="ECO:0000256" key="3">
    <source>
        <dbReference type="ARBA" id="ARBA00023163"/>
    </source>
</evidence>
<evidence type="ECO:0000313" key="5">
    <source>
        <dbReference type="EMBL" id="GIH60311.1"/>
    </source>
</evidence>
<dbReference type="PANTHER" id="PTHR44688">
    <property type="entry name" value="DNA-BINDING TRANSCRIPTIONAL ACTIVATOR DEVR_DOSR"/>
    <property type="match status" value="1"/>
</dbReference>
<dbReference type="Proteomes" id="UP000660454">
    <property type="component" value="Unassembled WGS sequence"/>
</dbReference>
<dbReference type="Pfam" id="PF00196">
    <property type="entry name" value="GerE"/>
    <property type="match status" value="1"/>
</dbReference>
<organism evidence="5 6">
    <name type="scientific">Microbispora siamensis</name>
    <dbReference type="NCBI Taxonomy" id="564413"/>
    <lineage>
        <taxon>Bacteria</taxon>
        <taxon>Bacillati</taxon>
        <taxon>Actinomycetota</taxon>
        <taxon>Actinomycetes</taxon>
        <taxon>Streptosporangiales</taxon>
        <taxon>Streptosporangiaceae</taxon>
        <taxon>Microbispora</taxon>
    </lineage>
</organism>
<keyword evidence="6" id="KW-1185">Reference proteome</keyword>
<evidence type="ECO:0000256" key="1">
    <source>
        <dbReference type="ARBA" id="ARBA00023015"/>
    </source>
</evidence>
<dbReference type="EMBL" id="BOOF01000004">
    <property type="protein sequence ID" value="GIH60311.1"/>
    <property type="molecule type" value="Genomic_DNA"/>
</dbReference>
<keyword evidence="2" id="KW-0238">DNA-binding</keyword>
<dbReference type="PROSITE" id="PS00622">
    <property type="entry name" value="HTH_LUXR_1"/>
    <property type="match status" value="1"/>
</dbReference>
<dbReference type="SMART" id="SM00421">
    <property type="entry name" value="HTH_LUXR"/>
    <property type="match status" value="1"/>
</dbReference>
<dbReference type="InterPro" id="IPR000792">
    <property type="entry name" value="Tscrpt_reg_LuxR_C"/>
</dbReference>